<feature type="binding site" evidence="4">
    <location>
        <position position="94"/>
    </location>
    <ligand>
        <name>substrate</name>
    </ligand>
</feature>
<dbReference type="AlphaFoldDB" id="A0A9X1XX13"/>
<gene>
    <name evidence="5" type="ORF">M0651_06805</name>
</gene>
<feature type="active site" description="Nucleophile" evidence="3">
    <location>
        <position position="94"/>
    </location>
</feature>
<sequence>MTTTTEMISQEVWSRLEAKVTRMLASLGNKCPHVAGSDGIYDNTRLDWWTSGFWPGILWLMYDMTGEESLKDAAWSWDDRLFKLFQEENAFDHDVGFHYLPTAVFKYKLTGDKDALRRGLFAANYLAGRFNPRGGYIRAWNGVDKAGWSIIDTMMNVSLLFWASGESGDPRFAHIARAHADMVMREFVRADGSTHHIVAFDPETGERIEALGGQGAGPDSAWSRGNAWALYGLANTYRFTGDAAYLSAAQRVANFFIAGLPEDSVPPWDFRASLEDGDEGIPRDTSAGAIAASGLLELAGLLDEPVGRPYRSAAERILGSLTAKYATWDELQHEAILLQGTGHKPANQNVNVSLIYGDYFFVEAFAKLRGWNRRIF</sequence>
<keyword evidence="6" id="KW-1185">Reference proteome</keyword>
<dbReference type="InterPro" id="IPR008928">
    <property type="entry name" value="6-hairpin_glycosidase_sf"/>
</dbReference>
<dbReference type="InterPro" id="IPR052369">
    <property type="entry name" value="UG_Glycosaminoglycan_Hydrolase"/>
</dbReference>
<proteinExistence type="inferred from homology"/>
<evidence type="ECO:0000256" key="4">
    <source>
        <dbReference type="PIRSR" id="PIRSR610905-2"/>
    </source>
</evidence>
<dbReference type="InterPro" id="IPR012341">
    <property type="entry name" value="6hp_glycosidase-like_sf"/>
</dbReference>
<organism evidence="5 6">
    <name type="scientific">Paenibacillus mellifer</name>
    <dbReference type="NCBI Taxonomy" id="2937794"/>
    <lineage>
        <taxon>Bacteria</taxon>
        <taxon>Bacillati</taxon>
        <taxon>Bacillota</taxon>
        <taxon>Bacilli</taxon>
        <taxon>Bacillales</taxon>
        <taxon>Paenibacillaceae</taxon>
        <taxon>Paenibacillus</taxon>
    </lineage>
</organism>
<dbReference type="Gene3D" id="1.50.10.10">
    <property type="match status" value="1"/>
</dbReference>
<dbReference type="Proteomes" id="UP001139534">
    <property type="component" value="Unassembled WGS sequence"/>
</dbReference>
<dbReference type="GO" id="GO:0052757">
    <property type="term" value="F:chondroitin hydrolase activity"/>
    <property type="evidence" value="ECO:0007669"/>
    <property type="project" value="TreeGrafter"/>
</dbReference>
<name>A0A9X1XX13_9BACL</name>
<dbReference type="EMBL" id="JALPRK010000004">
    <property type="protein sequence ID" value="MCK8486884.1"/>
    <property type="molecule type" value="Genomic_DNA"/>
</dbReference>
<dbReference type="GO" id="GO:0000272">
    <property type="term" value="P:polysaccharide catabolic process"/>
    <property type="evidence" value="ECO:0007669"/>
    <property type="project" value="TreeGrafter"/>
</dbReference>
<evidence type="ECO:0000313" key="6">
    <source>
        <dbReference type="Proteomes" id="UP001139534"/>
    </source>
</evidence>
<dbReference type="Pfam" id="PF07470">
    <property type="entry name" value="Glyco_hydro_88"/>
    <property type="match status" value="1"/>
</dbReference>
<evidence type="ECO:0000256" key="2">
    <source>
        <dbReference type="ARBA" id="ARBA00038358"/>
    </source>
</evidence>
<reference evidence="5" key="1">
    <citation type="submission" date="2022-04" db="EMBL/GenBank/DDBJ databases">
        <authorList>
            <person name="Seo M.-J."/>
        </authorList>
    </citation>
    <scope>NUCLEOTIDE SEQUENCE</scope>
    <source>
        <strain evidence="5">MBLB2552</strain>
    </source>
</reference>
<dbReference type="InterPro" id="IPR010905">
    <property type="entry name" value="Glyco_hydro_88"/>
</dbReference>
<evidence type="ECO:0000256" key="3">
    <source>
        <dbReference type="PIRSR" id="PIRSR610905-1"/>
    </source>
</evidence>
<feature type="binding site" evidence="4">
    <location>
        <position position="224"/>
    </location>
    <ligand>
        <name>substrate</name>
    </ligand>
</feature>
<dbReference type="PANTHER" id="PTHR36845:SF1">
    <property type="entry name" value="HYDROLASE, PUTATIVE (AFU_ORTHOLOGUE AFUA_7G05090)-RELATED"/>
    <property type="match status" value="1"/>
</dbReference>
<feature type="active site" description="Proton donor" evidence="3">
    <location>
        <position position="152"/>
    </location>
</feature>
<evidence type="ECO:0000256" key="1">
    <source>
        <dbReference type="ARBA" id="ARBA00022801"/>
    </source>
</evidence>
<protein>
    <submittedName>
        <fullName evidence="5">Glycoside hydrolase family 88 protein</fullName>
    </submittedName>
</protein>
<feature type="binding site" evidence="4">
    <location>
        <position position="228"/>
    </location>
    <ligand>
        <name>substrate</name>
    </ligand>
</feature>
<evidence type="ECO:0000313" key="5">
    <source>
        <dbReference type="EMBL" id="MCK8486884.1"/>
    </source>
</evidence>
<dbReference type="RefSeq" id="WP_248551086.1">
    <property type="nucleotide sequence ID" value="NZ_JALPRK010000004.1"/>
</dbReference>
<comment type="similarity">
    <text evidence="2">Belongs to the glycosyl hydrolase 88 family.</text>
</comment>
<accession>A0A9X1XX13</accession>
<feature type="binding site" evidence="4">
    <location>
        <position position="152"/>
    </location>
    <ligand>
        <name>substrate</name>
    </ligand>
</feature>
<comment type="caution">
    <text evidence="5">The sequence shown here is derived from an EMBL/GenBank/DDBJ whole genome shotgun (WGS) entry which is preliminary data.</text>
</comment>
<dbReference type="PANTHER" id="PTHR36845">
    <property type="entry name" value="HYDROLASE, PUTATIVE (AFU_ORTHOLOGUE AFUA_7G05090)-RELATED"/>
    <property type="match status" value="1"/>
</dbReference>
<keyword evidence="1 5" id="KW-0378">Hydrolase</keyword>
<dbReference type="SUPFAM" id="SSF48208">
    <property type="entry name" value="Six-hairpin glycosidases"/>
    <property type="match status" value="1"/>
</dbReference>